<comment type="caution">
    <text evidence="12">The sequence shown here is derived from an EMBL/GenBank/DDBJ whole genome shotgun (WGS) entry which is preliminary data.</text>
</comment>
<dbReference type="Pfam" id="PF07503">
    <property type="entry name" value="zf-HYPF"/>
    <property type="match status" value="2"/>
</dbReference>
<dbReference type="SUPFAM" id="SSF55821">
    <property type="entry name" value="YrdC/RibB"/>
    <property type="match status" value="1"/>
</dbReference>
<keyword evidence="12" id="KW-0808">Transferase</keyword>
<dbReference type="InterPro" id="IPR017968">
    <property type="entry name" value="Acylphosphatase_CS"/>
</dbReference>
<organism evidence="12 13">
    <name type="scientific">Turicimonas muris</name>
    <dbReference type="NCBI Taxonomy" id="1796652"/>
    <lineage>
        <taxon>Bacteria</taxon>
        <taxon>Pseudomonadati</taxon>
        <taxon>Pseudomonadota</taxon>
        <taxon>Betaproteobacteria</taxon>
        <taxon>Burkholderiales</taxon>
        <taxon>Sutterellaceae</taxon>
        <taxon>Turicimonas</taxon>
    </lineage>
</organism>
<feature type="domain" description="Acylphosphatase-like" evidence="10">
    <location>
        <begin position="7"/>
        <end position="93"/>
    </location>
</feature>
<feature type="active site" evidence="9">
    <location>
        <position position="22"/>
    </location>
</feature>
<dbReference type="GeneID" id="78361717"/>
<dbReference type="Gene3D" id="3.90.870.50">
    <property type="match status" value="1"/>
</dbReference>
<dbReference type="Pfam" id="PF00708">
    <property type="entry name" value="Acylphosphatase"/>
    <property type="match status" value="1"/>
</dbReference>
<keyword evidence="3" id="KW-0436">Ligase</keyword>
<dbReference type="AlphaFoldDB" id="A0A227KPD4"/>
<evidence type="ECO:0000313" key="12">
    <source>
        <dbReference type="EMBL" id="OXE49814.1"/>
    </source>
</evidence>
<evidence type="ECO:0000313" key="13">
    <source>
        <dbReference type="Proteomes" id="UP000214610"/>
    </source>
</evidence>
<dbReference type="InterPro" id="IPR036046">
    <property type="entry name" value="Acylphosphatase-like_dom_sf"/>
</dbReference>
<dbReference type="PANTHER" id="PTHR42959">
    <property type="entry name" value="CARBAMOYLTRANSFERASE"/>
    <property type="match status" value="1"/>
</dbReference>
<evidence type="ECO:0000256" key="3">
    <source>
        <dbReference type="ARBA" id="ARBA00022598"/>
    </source>
</evidence>
<dbReference type="InterPro" id="IPR001792">
    <property type="entry name" value="Acylphosphatase-like_dom"/>
</dbReference>
<protein>
    <recommendedName>
        <fullName evidence="8">Carbamoyltransferase HypF</fullName>
        <ecNumber evidence="8">6.2.-.-</ecNumber>
    </recommendedName>
</protein>
<accession>A0A227KPD4</accession>
<keyword evidence="13" id="KW-1185">Reference proteome</keyword>
<comment type="pathway">
    <text evidence="1 8">Protein modification; [NiFe] hydrogenase maturation.</text>
</comment>
<dbReference type="NCBIfam" id="TIGR00143">
    <property type="entry name" value="hypF"/>
    <property type="match status" value="1"/>
</dbReference>
<dbReference type="InterPro" id="IPR017945">
    <property type="entry name" value="DHBP_synth_RibB-like_a/b_dom"/>
</dbReference>
<dbReference type="GO" id="GO:0051604">
    <property type="term" value="P:protein maturation"/>
    <property type="evidence" value="ECO:0007669"/>
    <property type="project" value="TreeGrafter"/>
</dbReference>
<evidence type="ECO:0000259" key="11">
    <source>
        <dbReference type="PROSITE" id="PS51163"/>
    </source>
</evidence>
<dbReference type="EMBL" id="NHMP01000003">
    <property type="protein sequence ID" value="OXE49814.1"/>
    <property type="molecule type" value="Genomic_DNA"/>
</dbReference>
<proteinExistence type="inferred from homology"/>
<keyword evidence="5" id="KW-0863">Zinc-finger</keyword>
<dbReference type="Gene3D" id="3.30.420.40">
    <property type="match status" value="1"/>
</dbReference>
<dbReference type="PIRSF" id="PIRSF006256">
    <property type="entry name" value="CMPcnvr_hdrg_mat"/>
    <property type="match status" value="1"/>
</dbReference>
<dbReference type="Pfam" id="PF22521">
    <property type="entry name" value="HypF_C_2"/>
    <property type="match status" value="1"/>
</dbReference>
<evidence type="ECO:0000256" key="2">
    <source>
        <dbReference type="ARBA" id="ARBA00008097"/>
    </source>
</evidence>
<name>A0A227KPD4_9BURK</name>
<dbReference type="Gene3D" id="3.30.110.120">
    <property type="match status" value="1"/>
</dbReference>
<evidence type="ECO:0000256" key="1">
    <source>
        <dbReference type="ARBA" id="ARBA00004711"/>
    </source>
</evidence>
<dbReference type="RefSeq" id="WP_066593395.1">
    <property type="nucleotide sequence ID" value="NZ_CAJTBZ010000004.1"/>
</dbReference>
<feature type="active site" evidence="9">
    <location>
        <position position="40"/>
    </location>
</feature>
<dbReference type="Pfam" id="PF17788">
    <property type="entry name" value="HypF_C"/>
    <property type="match status" value="1"/>
</dbReference>
<comment type="function">
    <text evidence="8">Involved in the maturation of [NiFe] hydrogenases. Along with HypE, it catalyzes the synthesis of the CN ligands of the active site iron of [NiFe]-hydrogenases. HypF functions as a carbamoyl transferase using carbamoylphosphate as a substrate and transferring the carboxamido moiety in an ATP-dependent reaction to the thiolate of the C-terminal cysteine of HypE yielding a protein-S-carboxamide.</text>
</comment>
<dbReference type="InterPro" id="IPR051060">
    <property type="entry name" value="Carbamoyltrans_HypF-like"/>
</dbReference>
<evidence type="ECO:0000256" key="5">
    <source>
        <dbReference type="ARBA" id="ARBA00022771"/>
    </source>
</evidence>
<dbReference type="GO" id="GO:0003998">
    <property type="term" value="F:acylphosphatase activity"/>
    <property type="evidence" value="ECO:0007669"/>
    <property type="project" value="UniProtKB-EC"/>
</dbReference>
<dbReference type="PROSITE" id="PS51160">
    <property type="entry name" value="ACYLPHOSPHATASE_3"/>
    <property type="match status" value="1"/>
</dbReference>
<dbReference type="GO" id="GO:0016874">
    <property type="term" value="F:ligase activity"/>
    <property type="evidence" value="ECO:0007669"/>
    <property type="project" value="UniProtKB-UniRule"/>
</dbReference>
<dbReference type="InterPro" id="IPR006070">
    <property type="entry name" value="Sua5-like_dom"/>
</dbReference>
<evidence type="ECO:0000256" key="9">
    <source>
        <dbReference type="PROSITE-ProRule" id="PRU00520"/>
    </source>
</evidence>
<evidence type="ECO:0000259" key="10">
    <source>
        <dbReference type="PROSITE" id="PS51160"/>
    </source>
</evidence>
<dbReference type="PROSITE" id="PS51163">
    <property type="entry name" value="YRDC"/>
    <property type="match status" value="1"/>
</dbReference>
<dbReference type="InterPro" id="IPR004421">
    <property type="entry name" value="Carbamoyltransferase_HypF"/>
</dbReference>
<dbReference type="Pfam" id="PF01300">
    <property type="entry name" value="Sua5_yciO_yrdC"/>
    <property type="match status" value="1"/>
</dbReference>
<dbReference type="GO" id="GO:0008270">
    <property type="term" value="F:zinc ion binding"/>
    <property type="evidence" value="ECO:0007669"/>
    <property type="project" value="UniProtKB-KW"/>
</dbReference>
<dbReference type="GO" id="GO:0016743">
    <property type="term" value="F:carboxyl- or carbamoyltransferase activity"/>
    <property type="evidence" value="ECO:0007669"/>
    <property type="project" value="UniProtKB-UniRule"/>
</dbReference>
<comment type="catalytic activity">
    <reaction evidence="9">
        <text>an acyl phosphate + H2O = a carboxylate + phosphate + H(+)</text>
        <dbReference type="Rhea" id="RHEA:14965"/>
        <dbReference type="ChEBI" id="CHEBI:15377"/>
        <dbReference type="ChEBI" id="CHEBI:15378"/>
        <dbReference type="ChEBI" id="CHEBI:29067"/>
        <dbReference type="ChEBI" id="CHEBI:43474"/>
        <dbReference type="ChEBI" id="CHEBI:59918"/>
        <dbReference type="EC" id="3.6.1.7"/>
    </reaction>
</comment>
<keyword evidence="9" id="KW-0378">Hydrolase</keyword>
<sequence>MDSNLYTRRIRVRGTVQGVGFRPFVYVIAVSEGLKGTVLNDGEGVEIILQGTKEQQEVFDRRLKKELPPLASVDSLDEAVVEYPVFSSFRIIESRSSAVKTTIPADAAVCKDCLAELVDPSNRRYRYPFINCTHCGPRYTITAHIPYDRPQTSMKDFPMCSLCHKEYTDPLDRRFHAQPNACWNCGPQLALKDKDGNLIETDDPIAETFKLIKKGAIGAIKGLGGFHLVCDALNSQTVRELRKRKNRPSKPFAIMTANAKSAKRFLVIDQEAKNLLESSAAPIVLCPKKDRTDELLDGIAPDLSTIGLMLPYTPIHWLLFFEAVNRQPHYPLASEEVPLYLVMTSANAGGEPLVINNKEAEEQLQGIADFYLEHNRNILIRCDDSVIRSDLSEPTKIIRRARGYVPKVTKLPRKVPSCIATGSWLKNTACVSKEDSAILSQHIGDLDRVSNCTTLSEAIEHLIETFDIHPSIIACDFHPDFFSTRLAEDLADKYGAKLFPVQHHHAHIASVMAQHGLEEPVLGVALDGVGLGTDGTSWGGEILLVDPSGFLRLSHFKPVALPGGDKCAKEGWRIAAAFLAKHGNRNLARELFPNRNVQMIFHLIDSNFPIPQSSSLGRLFDMAAALLRVKDFSTYEGEAPVLLEYAAKNKNGRFLREMVKRENGILNLDEFLLHLAQRQDTAEAAADFHTTIASAIAEELIEQSTKAGITKICFSGGCCLNNLMIRQIKNALKHQKLKIYESTEVPCNDGGLSLGQLWVAGMANVIEKE</sequence>
<dbReference type="InterPro" id="IPR011125">
    <property type="entry name" value="Znf_HypF"/>
</dbReference>
<evidence type="ECO:0000256" key="7">
    <source>
        <dbReference type="ARBA" id="ARBA00048220"/>
    </source>
</evidence>
<gene>
    <name evidence="12" type="ORF">ADH67_06720</name>
</gene>
<evidence type="ECO:0000256" key="4">
    <source>
        <dbReference type="ARBA" id="ARBA00022723"/>
    </source>
</evidence>
<dbReference type="SUPFAM" id="SSF54975">
    <property type="entry name" value="Acylphosphatase/BLUF domain-like"/>
    <property type="match status" value="1"/>
</dbReference>
<dbReference type="PANTHER" id="PTHR42959:SF1">
    <property type="entry name" value="CARBAMOYLTRANSFERASE HYPF"/>
    <property type="match status" value="1"/>
</dbReference>
<comment type="similarity">
    <text evidence="2 8">Belongs to the carbamoyltransferase HypF family.</text>
</comment>
<feature type="domain" description="YrdC-like" evidence="11">
    <location>
        <begin position="202"/>
        <end position="403"/>
    </location>
</feature>
<reference evidence="13" key="1">
    <citation type="submission" date="2017-05" db="EMBL/GenBank/DDBJ databases">
        <title>Improved OligoMM genomes.</title>
        <authorList>
            <person name="Garzetti D."/>
        </authorList>
    </citation>
    <scope>NUCLEOTIDE SEQUENCE [LARGE SCALE GENOMIC DNA]</scope>
    <source>
        <strain evidence="13">YL45</strain>
    </source>
</reference>
<comment type="catalytic activity">
    <reaction evidence="7 8">
        <text>C-terminal L-cysteinyl-[HypE protein] + carbamoyl phosphate + ATP + H2O = C-terminal S-carboxamide-L-cysteinyl-[HypE protein] + AMP + phosphate + diphosphate + H(+)</text>
        <dbReference type="Rhea" id="RHEA:55636"/>
        <dbReference type="Rhea" id="RHEA-COMP:14247"/>
        <dbReference type="Rhea" id="RHEA-COMP:14392"/>
        <dbReference type="ChEBI" id="CHEBI:15377"/>
        <dbReference type="ChEBI" id="CHEBI:15378"/>
        <dbReference type="ChEBI" id="CHEBI:30616"/>
        <dbReference type="ChEBI" id="CHEBI:33019"/>
        <dbReference type="ChEBI" id="CHEBI:43474"/>
        <dbReference type="ChEBI" id="CHEBI:58228"/>
        <dbReference type="ChEBI" id="CHEBI:76913"/>
        <dbReference type="ChEBI" id="CHEBI:139126"/>
        <dbReference type="ChEBI" id="CHEBI:456215"/>
    </reaction>
</comment>
<keyword evidence="6" id="KW-0862">Zinc</keyword>
<dbReference type="Proteomes" id="UP000214610">
    <property type="component" value="Unassembled WGS sequence"/>
</dbReference>
<dbReference type="UniPathway" id="UPA00335"/>
<dbReference type="Gene3D" id="3.30.420.360">
    <property type="match status" value="1"/>
</dbReference>
<dbReference type="PROSITE" id="PS00150">
    <property type="entry name" value="ACYLPHOSPHATASE_1"/>
    <property type="match status" value="1"/>
</dbReference>
<dbReference type="EC" id="6.2.-.-" evidence="8"/>
<dbReference type="InterPro" id="IPR041440">
    <property type="entry name" value="HypF_C"/>
</dbReference>
<evidence type="ECO:0000256" key="8">
    <source>
        <dbReference type="PIRNR" id="PIRNR006256"/>
    </source>
</evidence>
<dbReference type="InterPro" id="IPR055128">
    <property type="entry name" value="HypF_C_2"/>
</dbReference>
<dbReference type="GO" id="GO:0003725">
    <property type="term" value="F:double-stranded RNA binding"/>
    <property type="evidence" value="ECO:0007669"/>
    <property type="project" value="InterPro"/>
</dbReference>
<evidence type="ECO:0000256" key="6">
    <source>
        <dbReference type="ARBA" id="ARBA00022833"/>
    </source>
</evidence>
<keyword evidence="4" id="KW-0479">Metal-binding</keyword>